<name>A0A8S5UEC5_9CAUD</name>
<dbReference type="Gene3D" id="4.10.80.20">
    <property type="entry name" value="DNA polymerase, domain 5"/>
    <property type="match status" value="1"/>
</dbReference>
<accession>A0A8S5UEC5</accession>
<protein>
    <submittedName>
        <fullName evidence="3">DNA polymerase B</fullName>
    </submittedName>
</protein>
<dbReference type="InterPro" id="IPR043502">
    <property type="entry name" value="DNA/RNA_pol_sf"/>
</dbReference>
<dbReference type="GO" id="GO:0004518">
    <property type="term" value="F:nuclease activity"/>
    <property type="evidence" value="ECO:0007669"/>
    <property type="project" value="UniProtKB-KW"/>
</dbReference>
<dbReference type="SUPFAM" id="SSF56672">
    <property type="entry name" value="DNA/RNA polymerases"/>
    <property type="match status" value="1"/>
</dbReference>
<dbReference type="Gene3D" id="3.90.1600.10">
    <property type="entry name" value="Palm domain of DNA polymerase"/>
    <property type="match status" value="1"/>
</dbReference>
<proteinExistence type="predicted"/>
<dbReference type="Gene3D" id="3.30.1770.10">
    <property type="entry name" value="TPR 1 domain of DNA polymerase"/>
    <property type="match status" value="1"/>
</dbReference>
<sequence length="556" mass="64718">MFIISQKVTKNTRIFVENLTFFGYYIVDFFTFDANLLLCFDTETKVFFEDSELPDRSFTYLFTKNGFQNITVNCFGHIVKFINADPLIGSPRKSADDMSCEDRAQQMFNVLSKLRSSGYKKNTIASNSMDELRAMIGRNLFNELYPHLEDRKLDEKDFGSKNAFDYIFNAYGSGWLFLNPNFKQKTLKNQKIDVFDCNGMYPAQLSCKFQKIPVGDPHFVKCEHLPEYLKGESAKSYYYFIRFKCSFFLRPRRFPFVKIKGDHRFRIGENLVSTCLNANAEYYKRFSDIKFEKNYQKKLIVTMTMSETEFKLFRENYLISDFEILDFCVFEAAKRNFFYNFFEKRSFLRGELTGDLKKIEKSMANTVIGKFATGYDAPFFVLQKTEKRLSYPEKYDAEKAAGYIPLAAAVVSAAKCEVVRIAQQNYDSFIYSNTDSFHLLNCDNPEGFLIDQIKSGYFKLEFTASEGRYLRENSYVLKNGDDLKIVCSMSENAKDNIIQAFLKNENFEKKSKQEIEFIKRGLEVEDYQIGLRVPGNEILKLVPGGVLRTKVESELN</sequence>
<dbReference type="GO" id="GO:0016787">
    <property type="term" value="F:hydrolase activity"/>
    <property type="evidence" value="ECO:0007669"/>
    <property type="project" value="UniProtKB-KW"/>
</dbReference>
<dbReference type="EMBL" id="BK016074">
    <property type="protein sequence ID" value="DAF92825.1"/>
    <property type="molecule type" value="Genomic_DNA"/>
</dbReference>
<evidence type="ECO:0000256" key="2">
    <source>
        <dbReference type="ARBA" id="ARBA00022801"/>
    </source>
</evidence>
<keyword evidence="2" id="KW-0378">Hydrolase</keyword>
<evidence type="ECO:0000313" key="3">
    <source>
        <dbReference type="EMBL" id="DAF92825.1"/>
    </source>
</evidence>
<dbReference type="InterPro" id="IPR023211">
    <property type="entry name" value="DNA_pol_palm_dom_sf"/>
</dbReference>
<evidence type="ECO:0000256" key="1">
    <source>
        <dbReference type="ARBA" id="ARBA00022722"/>
    </source>
</evidence>
<organism evidence="3">
    <name type="scientific">Podoviridae sp. ctjVy23</name>
    <dbReference type="NCBI Taxonomy" id="2825271"/>
    <lineage>
        <taxon>Viruses</taxon>
        <taxon>Duplodnaviria</taxon>
        <taxon>Heunggongvirae</taxon>
        <taxon>Uroviricota</taxon>
        <taxon>Caudoviricetes</taxon>
    </lineage>
</organism>
<dbReference type="Gene3D" id="1.10.287.690">
    <property type="entry name" value="Helix hairpin bin"/>
    <property type="match status" value="1"/>
</dbReference>
<keyword evidence="1" id="KW-0540">Nuclease</keyword>
<reference evidence="3" key="1">
    <citation type="journal article" date="2021" name="Proc. Natl. Acad. Sci. U.S.A.">
        <title>A Catalog of Tens of Thousands of Viruses from Human Metagenomes Reveals Hidden Associations with Chronic Diseases.</title>
        <authorList>
            <person name="Tisza M.J."/>
            <person name="Buck C.B."/>
        </authorList>
    </citation>
    <scope>NUCLEOTIDE SEQUENCE</scope>
    <source>
        <strain evidence="3">CtjVy23</strain>
    </source>
</reference>